<sequence length="76" mass="7948">MNLQITRGLLLLGALGVTTVAYSAWQEPTPSVVSGHVGLPYCQTPVSARSETAEPADQNLVLFLYSLAQGTASASQ</sequence>
<protein>
    <submittedName>
        <fullName evidence="1">Uncharacterized protein</fullName>
    </submittedName>
</protein>
<evidence type="ECO:0000313" key="1">
    <source>
        <dbReference type="EMBL" id="TWI58501.1"/>
    </source>
</evidence>
<name>A0A562QP16_9PSED</name>
<reference evidence="1 2" key="1">
    <citation type="journal article" date="2015" name="Stand. Genomic Sci.">
        <title>Genomic Encyclopedia of Bacterial and Archaeal Type Strains, Phase III: the genomes of soil and plant-associated and newly described type strains.</title>
        <authorList>
            <person name="Whitman W.B."/>
            <person name="Woyke T."/>
            <person name="Klenk H.P."/>
            <person name="Zhou Y."/>
            <person name="Lilburn T.G."/>
            <person name="Beck B.J."/>
            <person name="De Vos P."/>
            <person name="Vandamme P."/>
            <person name="Eisen J.A."/>
            <person name="Garrity G."/>
            <person name="Hugenholtz P."/>
            <person name="Kyrpides N.C."/>
        </authorList>
    </citation>
    <scope>NUCLEOTIDE SEQUENCE [LARGE SCALE GENOMIC DNA]</scope>
    <source>
        <strain evidence="1 2">CGMCC 1.6858</strain>
    </source>
</reference>
<keyword evidence="2" id="KW-1185">Reference proteome</keyword>
<dbReference type="Proteomes" id="UP000316905">
    <property type="component" value="Unassembled WGS sequence"/>
</dbReference>
<dbReference type="EMBL" id="VLKY01000001">
    <property type="protein sequence ID" value="TWI58501.1"/>
    <property type="molecule type" value="Genomic_DNA"/>
</dbReference>
<accession>A0A562QP16</accession>
<evidence type="ECO:0000313" key="2">
    <source>
        <dbReference type="Proteomes" id="UP000316905"/>
    </source>
</evidence>
<comment type="caution">
    <text evidence="1">The sequence shown here is derived from an EMBL/GenBank/DDBJ whole genome shotgun (WGS) entry which is preliminary data.</text>
</comment>
<proteinExistence type="predicted"/>
<dbReference type="AlphaFoldDB" id="A0A562QP16"/>
<organism evidence="1 2">
    <name type="scientific">Pseudomonas duriflava</name>
    <dbReference type="NCBI Taxonomy" id="459528"/>
    <lineage>
        <taxon>Bacteria</taxon>
        <taxon>Pseudomonadati</taxon>
        <taxon>Pseudomonadota</taxon>
        <taxon>Gammaproteobacteria</taxon>
        <taxon>Pseudomonadales</taxon>
        <taxon>Pseudomonadaceae</taxon>
        <taxon>Pseudomonas</taxon>
    </lineage>
</organism>
<gene>
    <name evidence="1" type="ORF">IQ22_00207</name>
</gene>